<gene>
    <name evidence="3" type="ORF">ACFPCV_20245</name>
</gene>
<dbReference type="Proteomes" id="UP001595859">
    <property type="component" value="Unassembled WGS sequence"/>
</dbReference>
<sequence length="399" mass="43349">MRRNDRHIRTSHGGNLPLPADLDALLATTDRDQAAVETRLVSAVREVVGTQVECGLDVVNDGEYVKAGAAGAYTGYINARVTGWETREGDAAPPPKRGGPGERDRALFPGTHESGLWLSGSGGANRPGFATPGRTPRRRGTRVCVEPVRYTGHDAVAADIKALREALPGGDTEGFIAALGPLSLGAGAVNEHYASEEEYLFAVAEVMREEYRAITGAGLIVQLDEPEFLTTWQFHPDWDIPRYRKYLELAVEVINHALAGIPVEQVRFHSCFGSGHRPHVADIELRHVVDLIPRIDAQCYAIESGNVRHAHEWRVWENVTLPEGRMVMPGVVSHATDLVEHPELVAERLVNFASVLGRDNVQGGTDCGIGSRVGHEEIAWAKLRALGEGAAIASKTLWP</sequence>
<evidence type="ECO:0000313" key="4">
    <source>
        <dbReference type="Proteomes" id="UP001595859"/>
    </source>
</evidence>
<evidence type="ECO:0000256" key="1">
    <source>
        <dbReference type="SAM" id="MobiDB-lite"/>
    </source>
</evidence>
<reference evidence="4" key="1">
    <citation type="journal article" date="2019" name="Int. J. Syst. Evol. Microbiol.">
        <title>The Global Catalogue of Microorganisms (GCM) 10K type strain sequencing project: providing services to taxonomists for standard genome sequencing and annotation.</title>
        <authorList>
            <consortium name="The Broad Institute Genomics Platform"/>
            <consortium name="The Broad Institute Genome Sequencing Center for Infectious Disease"/>
            <person name="Wu L."/>
            <person name="Ma J."/>
        </authorList>
    </citation>
    <scope>NUCLEOTIDE SEQUENCE [LARGE SCALE GENOMIC DNA]</scope>
    <source>
        <strain evidence="4">ZS-22-S1</strain>
    </source>
</reference>
<dbReference type="SUPFAM" id="SSF51726">
    <property type="entry name" value="UROD/MetE-like"/>
    <property type="match status" value="1"/>
</dbReference>
<comment type="caution">
    <text evidence="3">The sequence shown here is derived from an EMBL/GenBank/DDBJ whole genome shotgun (WGS) entry which is preliminary data.</text>
</comment>
<feature type="domain" description="Cobalamin-independent methionine synthase MetE C-terminal/archaeal" evidence="2">
    <location>
        <begin position="192"/>
        <end position="378"/>
    </location>
</feature>
<evidence type="ECO:0000259" key="2">
    <source>
        <dbReference type="Pfam" id="PF01717"/>
    </source>
</evidence>
<accession>A0ABV9S7W0</accession>
<name>A0ABV9S7W0_9PSEU</name>
<protein>
    <recommendedName>
        <fullName evidence="2">Cobalamin-independent methionine synthase MetE C-terminal/archaeal domain-containing protein</fullName>
    </recommendedName>
</protein>
<dbReference type="RefSeq" id="WP_378057818.1">
    <property type="nucleotide sequence ID" value="NZ_JBHSIS010000009.1"/>
</dbReference>
<evidence type="ECO:0000313" key="3">
    <source>
        <dbReference type="EMBL" id="MFC4855849.1"/>
    </source>
</evidence>
<organism evidence="3 4">
    <name type="scientific">Actinophytocola glycyrrhizae</name>
    <dbReference type="NCBI Taxonomy" id="2044873"/>
    <lineage>
        <taxon>Bacteria</taxon>
        <taxon>Bacillati</taxon>
        <taxon>Actinomycetota</taxon>
        <taxon>Actinomycetes</taxon>
        <taxon>Pseudonocardiales</taxon>
        <taxon>Pseudonocardiaceae</taxon>
    </lineage>
</organism>
<dbReference type="EMBL" id="JBHSIS010000009">
    <property type="protein sequence ID" value="MFC4855849.1"/>
    <property type="molecule type" value="Genomic_DNA"/>
</dbReference>
<dbReference type="InterPro" id="IPR002629">
    <property type="entry name" value="Met_Synth_C/arc"/>
</dbReference>
<feature type="region of interest" description="Disordered" evidence="1">
    <location>
        <begin position="86"/>
        <end position="140"/>
    </location>
</feature>
<proteinExistence type="predicted"/>
<dbReference type="Pfam" id="PF01717">
    <property type="entry name" value="Meth_synt_2"/>
    <property type="match status" value="1"/>
</dbReference>
<dbReference type="Gene3D" id="3.20.20.210">
    <property type="match status" value="1"/>
</dbReference>
<dbReference type="InterPro" id="IPR038071">
    <property type="entry name" value="UROD/MetE-like_sf"/>
</dbReference>
<keyword evidence="4" id="KW-1185">Reference proteome</keyword>